<dbReference type="EMBL" id="CP112998">
    <property type="protein sequence ID" value="WAC11894.1"/>
    <property type="molecule type" value="Genomic_DNA"/>
</dbReference>
<feature type="domain" description="TrwC relaxase" evidence="2">
    <location>
        <begin position="8"/>
        <end position="285"/>
    </location>
</feature>
<protein>
    <submittedName>
        <fullName evidence="3">Relaxase domain-containing protein</fullName>
    </submittedName>
</protein>
<evidence type="ECO:0000313" key="3">
    <source>
        <dbReference type="EMBL" id="WAC11894.1"/>
    </source>
</evidence>
<sequence>MIQVSSSDNAKSYYTDGLSKGDYYLDDQELAGKIKGKLAERLGISGDADKDIFYALCDNLDPKTGEQLTPRMKENRIVGYDINFHCPKSVSIVHALSKDTHVLDAFEEAVNETMADIESDAKTRVRTNGRDEDRDTEELVWGQFIHQTARPADKLAPDPHLHAHCIVFNATYDPDEERIKAARFRYIKRDMPYYQAMFHKRLSDRLIDLGYDIQRTKKSFEIAGVPARITKHFSKRTDEIGRFAKEKGITDPKELDQLGARTRSKKQKGYTMTDLKAEWRRQIRELGNSGDGEGSEAVRFAPKKDKERYSAKECIDHAITHEFERASVKQDRKLLAAAYRHSIGDEQTKVGTIDEAFEADERIIRVKENTEMLCTTHEILAEERYMVKIARREQGKLLPLYKKLPKIRAQDDQRNAIEHILSTTDRISIVRGGAGTGKTTLMKEAVEHLENAGKKVSVVAPIAKTTREVLQGDGFENAQTVSKLLNDKQLQNDLKNQVLWVDEAGLLSNKDMISLIELASTKNARLILGGDTRQHTAVQRGDALRILNKVGKIKAAEVNKIFRQQNDLYRQTVQFLSDGKVKDAFHNLDKMGAIAEIDKENPQQGIVGDYLSSVKSGHSSLVIAPTHQEGELVTKAVRTALKAEGLIDQQDVKTRRLTALNFTAAQKTDWRNIEKGQIIQFSQNGVGIKRGSQWKVVESTERDIIIANEEQKQLSLPVHRAEHYDVFAEETIDLAKGDSIRITRNGIDRHKDVMSNGQIFKVGQIHDNGDIEVENSKTQSSHRLPKDYGHIAHAHCITSHASQGQTVDRVFVSVPASSFGATNLKQMYVSVSRGRHGARIYTDDKEALIQQASKAGDRESAIELVAKHSDDDTVRHQLREQMARNNVTEKEPVRAPFERPKSRSRGYEPGI</sequence>
<dbReference type="InterPro" id="IPR014862">
    <property type="entry name" value="TrwC"/>
</dbReference>
<dbReference type="NCBIfam" id="TIGR02686">
    <property type="entry name" value="relax_trwC"/>
    <property type="match status" value="1"/>
</dbReference>
<dbReference type="RefSeq" id="WP_244822238.1">
    <property type="nucleotide sequence ID" value="NZ_CP112998.1"/>
</dbReference>
<evidence type="ECO:0000313" key="4">
    <source>
        <dbReference type="Proteomes" id="UP001164653"/>
    </source>
</evidence>
<dbReference type="PANTHER" id="PTHR43788">
    <property type="entry name" value="DNA2/NAM7 HELICASE FAMILY MEMBER"/>
    <property type="match status" value="1"/>
</dbReference>
<evidence type="ECO:0000256" key="1">
    <source>
        <dbReference type="SAM" id="MobiDB-lite"/>
    </source>
</evidence>
<dbReference type="AlphaFoldDB" id="A0A9E8SL48"/>
<dbReference type="InterPro" id="IPR014059">
    <property type="entry name" value="TraI/TrwC_relax"/>
</dbReference>
<dbReference type="InterPro" id="IPR050534">
    <property type="entry name" value="Coronavir_polyprotein_1ab"/>
</dbReference>
<feature type="compositionally biased region" description="Basic and acidic residues" evidence="1">
    <location>
        <begin position="882"/>
        <end position="901"/>
    </location>
</feature>
<dbReference type="Pfam" id="PF13604">
    <property type="entry name" value="AAA_30"/>
    <property type="match status" value="1"/>
</dbReference>
<dbReference type="NCBIfam" id="NF041492">
    <property type="entry name" value="MobF"/>
    <property type="match status" value="1"/>
</dbReference>
<name>A0A9E8SL48_9BACT</name>
<accession>A0A9E8SL48</accession>
<organism evidence="3 4">
    <name type="scientific">Dyadobacter pollutisoli</name>
    <dbReference type="NCBI Taxonomy" id="2910158"/>
    <lineage>
        <taxon>Bacteria</taxon>
        <taxon>Pseudomonadati</taxon>
        <taxon>Bacteroidota</taxon>
        <taxon>Cytophagia</taxon>
        <taxon>Cytophagales</taxon>
        <taxon>Spirosomataceae</taxon>
        <taxon>Dyadobacter</taxon>
    </lineage>
</organism>
<proteinExistence type="predicted"/>
<evidence type="ECO:0000259" key="2">
    <source>
        <dbReference type="Pfam" id="PF08751"/>
    </source>
</evidence>
<reference evidence="3" key="1">
    <citation type="submission" date="2022-11" db="EMBL/GenBank/DDBJ databases">
        <title>Dyadobacter pollutisoli sp. nov., isolated from plastic dumped soil.</title>
        <authorList>
            <person name="Kim J.M."/>
            <person name="Kim K.R."/>
            <person name="Lee J.K."/>
            <person name="Hao L."/>
            <person name="Jeon C.O."/>
        </authorList>
    </citation>
    <scope>NUCLEOTIDE SEQUENCE</scope>
    <source>
        <strain evidence="3">U1</strain>
    </source>
</reference>
<dbReference type="Gene3D" id="3.40.50.300">
    <property type="entry name" value="P-loop containing nucleotide triphosphate hydrolases"/>
    <property type="match status" value="2"/>
</dbReference>
<dbReference type="InterPro" id="IPR027417">
    <property type="entry name" value="P-loop_NTPase"/>
</dbReference>
<dbReference type="SUPFAM" id="SSF55464">
    <property type="entry name" value="Origin of replication-binding domain, RBD-like"/>
    <property type="match status" value="1"/>
</dbReference>
<dbReference type="Proteomes" id="UP001164653">
    <property type="component" value="Chromosome"/>
</dbReference>
<keyword evidence="4" id="KW-1185">Reference proteome</keyword>
<dbReference type="KEGG" id="dpf:ON006_29705"/>
<dbReference type="SUPFAM" id="SSF52540">
    <property type="entry name" value="P-loop containing nucleoside triphosphate hydrolases"/>
    <property type="match status" value="2"/>
</dbReference>
<gene>
    <name evidence="3" type="ORF">ON006_29705</name>
</gene>
<feature type="region of interest" description="Disordered" evidence="1">
    <location>
        <begin position="882"/>
        <end position="911"/>
    </location>
</feature>
<dbReference type="Pfam" id="PF08751">
    <property type="entry name" value="TrwC"/>
    <property type="match status" value="1"/>
</dbReference>